<dbReference type="EMBL" id="JAAXPG010000005">
    <property type="protein sequence ID" value="NKY97484.1"/>
    <property type="molecule type" value="Genomic_DNA"/>
</dbReference>
<keyword evidence="4" id="KW-1185">Reference proteome</keyword>
<comment type="caution">
    <text evidence="3">The sequence shown here is derived from an EMBL/GenBank/DDBJ whole genome shotgun (WGS) entry which is preliminary data.</text>
</comment>
<dbReference type="NCBIfam" id="NF038083">
    <property type="entry name" value="CU044_5270_fam"/>
    <property type="match status" value="1"/>
</dbReference>
<evidence type="ECO:0000313" key="4">
    <source>
        <dbReference type="Proteomes" id="UP000553209"/>
    </source>
</evidence>
<dbReference type="Proteomes" id="UP000553209">
    <property type="component" value="Unassembled WGS sequence"/>
</dbReference>
<evidence type="ECO:0000256" key="2">
    <source>
        <dbReference type="SAM" id="Phobius"/>
    </source>
</evidence>
<reference evidence="3 4" key="1">
    <citation type="submission" date="2020-04" db="EMBL/GenBank/DDBJ databases">
        <title>MicrobeNet Type strains.</title>
        <authorList>
            <person name="Nicholson A.C."/>
        </authorList>
    </citation>
    <scope>NUCLEOTIDE SEQUENCE [LARGE SCALE GENOMIC DNA]</scope>
    <source>
        <strain evidence="3 4">ATCC 23612</strain>
    </source>
</reference>
<gene>
    <name evidence="3" type="ORF">HGB44_07335</name>
</gene>
<name>A0A7X6MAP5_9ACTN</name>
<keyword evidence="2" id="KW-0812">Transmembrane</keyword>
<sequence>MNELDHLRRMRADVREPGVEELALRTGWRPDGGRPPSRPRPVSLLPLALSGAAVLAAAAVFALLVLGPVGAPDPDTVAVGPAAGPGGGSEAVEVMAPVIEAALSQRSDGPVWYERYTWGEAWGVGPDDDRYGVYRVYEEERWMNLERGLSTNDIVSTDWALVDEDDRSAWERDGSPAFWPYDSESERPEIPTAEEGGGPADAGATSYGFGYGALTPRELQELPSDPARLRGVLWDEQQPEDVDQEFVEEMLMEEGYHGESEQRFSLLTDTLDLPLPPEVRAGVYEVLADMPGVRAAEGVTEDVSGRPAVGVAFDLGDAERGRYEERVLFDPGTGLPLSVERVVVEPAAAESDWSEPGDVVHYRLYQTTGWTDEWPDVVEHDPLTEE</sequence>
<keyword evidence="2" id="KW-1133">Transmembrane helix</keyword>
<evidence type="ECO:0008006" key="5">
    <source>
        <dbReference type="Google" id="ProtNLM"/>
    </source>
</evidence>
<evidence type="ECO:0000313" key="3">
    <source>
        <dbReference type="EMBL" id="NKY97484.1"/>
    </source>
</evidence>
<dbReference type="InterPro" id="IPR047789">
    <property type="entry name" value="CU044_5270-like"/>
</dbReference>
<keyword evidence="2" id="KW-0472">Membrane</keyword>
<proteinExistence type="predicted"/>
<feature type="region of interest" description="Disordered" evidence="1">
    <location>
        <begin position="173"/>
        <end position="205"/>
    </location>
</feature>
<dbReference type="AlphaFoldDB" id="A0A7X6MAP5"/>
<evidence type="ECO:0000256" key="1">
    <source>
        <dbReference type="SAM" id="MobiDB-lite"/>
    </source>
</evidence>
<protein>
    <recommendedName>
        <fullName evidence="5">CU044_5270 family protein</fullName>
    </recommendedName>
</protein>
<feature type="transmembrane region" description="Helical" evidence="2">
    <location>
        <begin position="44"/>
        <end position="66"/>
    </location>
</feature>
<dbReference type="RefSeq" id="WP_061080416.1">
    <property type="nucleotide sequence ID" value="NZ_JAAXPG010000005.1"/>
</dbReference>
<accession>A0A7X6MAP5</accession>
<organism evidence="3 4">
    <name type="scientific">Nocardiopsis alborubida</name>
    <dbReference type="NCBI Taxonomy" id="146802"/>
    <lineage>
        <taxon>Bacteria</taxon>
        <taxon>Bacillati</taxon>
        <taxon>Actinomycetota</taxon>
        <taxon>Actinomycetes</taxon>
        <taxon>Streptosporangiales</taxon>
        <taxon>Nocardiopsidaceae</taxon>
        <taxon>Nocardiopsis</taxon>
    </lineage>
</organism>